<accession>A0A8S5R6R8</accession>
<protein>
    <submittedName>
        <fullName evidence="1">Uncharacterized protein</fullName>
    </submittedName>
</protein>
<reference evidence="1" key="1">
    <citation type="journal article" date="2021" name="Proc. Natl. Acad. Sci. U.S.A.">
        <title>A Catalog of Tens of Thousands of Viruses from Human Metagenomes Reveals Hidden Associations with Chronic Diseases.</title>
        <authorList>
            <person name="Tisza M.J."/>
            <person name="Buck C.B."/>
        </authorList>
    </citation>
    <scope>NUCLEOTIDE SEQUENCE</scope>
    <source>
        <strain evidence="1">CtCsQ3</strain>
    </source>
</reference>
<name>A0A8S5R6R8_9VIRU</name>
<proteinExistence type="predicted"/>
<sequence>MNEFLKFFDDKAKDFPMHLEITYSKICDWNILIYKKGCADDYPKARCNGEDVVIVDENDGDMELCFAKAHVELKEWLSEFNGGY</sequence>
<dbReference type="EMBL" id="BK015823">
    <property type="protein sequence ID" value="DAE26858.1"/>
    <property type="molecule type" value="Genomic_DNA"/>
</dbReference>
<evidence type="ECO:0000313" key="1">
    <source>
        <dbReference type="EMBL" id="DAE26858.1"/>
    </source>
</evidence>
<organism evidence="1">
    <name type="scientific">virus sp. ctCsQ3</name>
    <dbReference type="NCBI Taxonomy" id="2826794"/>
    <lineage>
        <taxon>Viruses</taxon>
    </lineage>
</organism>